<organism evidence="1 2">
    <name type="scientific">Niabella pedocola</name>
    <dbReference type="NCBI Taxonomy" id="1752077"/>
    <lineage>
        <taxon>Bacteria</taxon>
        <taxon>Pseudomonadati</taxon>
        <taxon>Bacteroidota</taxon>
        <taxon>Chitinophagia</taxon>
        <taxon>Chitinophagales</taxon>
        <taxon>Chitinophagaceae</taxon>
        <taxon>Niabella</taxon>
    </lineage>
</organism>
<dbReference type="GO" id="GO:0051213">
    <property type="term" value="F:dioxygenase activity"/>
    <property type="evidence" value="ECO:0007669"/>
    <property type="project" value="UniProtKB-KW"/>
</dbReference>
<keyword evidence="2" id="KW-1185">Reference proteome</keyword>
<dbReference type="EMBL" id="JAJNEC010000005">
    <property type="protein sequence ID" value="MCD2422671.1"/>
    <property type="molecule type" value="Genomic_DNA"/>
</dbReference>
<keyword evidence="1" id="KW-0223">Dioxygenase</keyword>
<name>A0ABS8PNU3_9BACT</name>
<keyword evidence="1" id="KW-0560">Oxidoreductase</keyword>
<dbReference type="SUPFAM" id="SSF51197">
    <property type="entry name" value="Clavaminate synthase-like"/>
    <property type="match status" value="1"/>
</dbReference>
<gene>
    <name evidence="1" type="ORF">LQ567_07860</name>
</gene>
<evidence type="ECO:0000313" key="1">
    <source>
        <dbReference type="EMBL" id="MCD2422671.1"/>
    </source>
</evidence>
<proteinExistence type="predicted"/>
<dbReference type="Gene3D" id="2.60.120.620">
    <property type="entry name" value="q2cbj1_9rhob like domain"/>
    <property type="match status" value="1"/>
</dbReference>
<sequence length="252" mass="28834">MISNDFSAVKPDYDRDGYAYLPGFLDMDAIKEIRAELQRFIEQKVPEMPAGYVFYEDKNDPATLKQLQDIHQYSPFFNDILKGSRFEELAGVLLEDTTVPRNLEYFNKPAHIGKATPAHQDGYYFMLKPCKAITMWLALEEADETNGCVRYIKGSHLKGMRPHGRTQTLGFSQGITDYSDADFSSEIFFRAKPGDLLVHDAMTIHRTDPNESDRSRKALGFIYFGGSAKEDLDAKAAYQQKLNEERFEKNEK</sequence>
<comment type="caution">
    <text evidence="1">The sequence shown here is derived from an EMBL/GenBank/DDBJ whole genome shotgun (WGS) entry which is preliminary data.</text>
</comment>
<evidence type="ECO:0000313" key="2">
    <source>
        <dbReference type="Proteomes" id="UP001199816"/>
    </source>
</evidence>
<reference evidence="1 2" key="1">
    <citation type="submission" date="2021-11" db="EMBL/GenBank/DDBJ databases">
        <title>Genomic of Niabella pedocola.</title>
        <authorList>
            <person name="Wu T."/>
        </authorList>
    </citation>
    <scope>NUCLEOTIDE SEQUENCE [LARGE SCALE GENOMIC DNA]</scope>
    <source>
        <strain evidence="1 2">JCM 31011</strain>
    </source>
</reference>
<dbReference type="RefSeq" id="WP_231003889.1">
    <property type="nucleotide sequence ID" value="NZ_JAJNEC010000005.1"/>
</dbReference>
<dbReference type="InterPro" id="IPR008775">
    <property type="entry name" value="Phytyl_CoA_dOase-like"/>
</dbReference>
<protein>
    <submittedName>
        <fullName evidence="1">Phytanoyl-CoA dioxygenase family protein</fullName>
    </submittedName>
</protein>
<accession>A0ABS8PNU3</accession>
<dbReference type="PANTHER" id="PTHR20883">
    <property type="entry name" value="PHYTANOYL-COA DIOXYGENASE DOMAIN CONTAINING 1"/>
    <property type="match status" value="1"/>
</dbReference>
<dbReference type="PANTHER" id="PTHR20883:SF46">
    <property type="entry name" value="PHYTANOYL-COA HYDROXYLASE"/>
    <property type="match status" value="1"/>
</dbReference>
<dbReference type="Pfam" id="PF05721">
    <property type="entry name" value="PhyH"/>
    <property type="match status" value="1"/>
</dbReference>
<dbReference type="Proteomes" id="UP001199816">
    <property type="component" value="Unassembled WGS sequence"/>
</dbReference>